<dbReference type="GO" id="GO:0006629">
    <property type="term" value="P:lipid metabolic process"/>
    <property type="evidence" value="ECO:0007669"/>
    <property type="project" value="InterPro"/>
</dbReference>
<reference evidence="2 3" key="1">
    <citation type="journal article" date="2024" name="Nat. Commun.">
        <title>Phylogenomics reveals the evolutionary origins of lichenization in chlorophyte algae.</title>
        <authorList>
            <person name="Puginier C."/>
            <person name="Libourel C."/>
            <person name="Otte J."/>
            <person name="Skaloud P."/>
            <person name="Haon M."/>
            <person name="Grisel S."/>
            <person name="Petersen M."/>
            <person name="Berrin J.G."/>
            <person name="Delaux P.M."/>
            <person name="Dal Grande F."/>
            <person name="Keller J."/>
        </authorList>
    </citation>
    <scope>NUCLEOTIDE SEQUENCE [LARGE SCALE GENOMIC DNA]</scope>
    <source>
        <strain evidence="2 3">SAG 245.80</strain>
    </source>
</reference>
<organism evidence="2 3">
    <name type="scientific">Elliptochloris bilobata</name>
    <dbReference type="NCBI Taxonomy" id="381761"/>
    <lineage>
        <taxon>Eukaryota</taxon>
        <taxon>Viridiplantae</taxon>
        <taxon>Chlorophyta</taxon>
        <taxon>core chlorophytes</taxon>
        <taxon>Trebouxiophyceae</taxon>
        <taxon>Trebouxiophyceae incertae sedis</taxon>
        <taxon>Elliptochloris clade</taxon>
        <taxon>Elliptochloris</taxon>
    </lineage>
</organism>
<keyword evidence="3" id="KW-1185">Reference proteome</keyword>
<dbReference type="CDD" id="cd00519">
    <property type="entry name" value="Lipase_3"/>
    <property type="match status" value="1"/>
</dbReference>
<accession>A0AAW1QKI3</accession>
<dbReference type="GO" id="GO:0004806">
    <property type="term" value="F:triacylglycerol lipase activity"/>
    <property type="evidence" value="ECO:0007669"/>
    <property type="project" value="InterPro"/>
</dbReference>
<dbReference type="InterPro" id="IPR002921">
    <property type="entry name" value="Fungal_lipase-type"/>
</dbReference>
<evidence type="ECO:0000313" key="3">
    <source>
        <dbReference type="Proteomes" id="UP001445335"/>
    </source>
</evidence>
<dbReference type="Pfam" id="PF01764">
    <property type="entry name" value="Lipase_3"/>
    <property type="match status" value="1"/>
</dbReference>
<dbReference type="Gene3D" id="3.40.50.1820">
    <property type="entry name" value="alpha/beta hydrolase"/>
    <property type="match status" value="1"/>
</dbReference>
<evidence type="ECO:0000259" key="1">
    <source>
        <dbReference type="Pfam" id="PF01764"/>
    </source>
</evidence>
<feature type="domain" description="Fungal lipase-type" evidence="1">
    <location>
        <begin position="184"/>
        <end position="357"/>
    </location>
</feature>
<dbReference type="AlphaFoldDB" id="A0AAW1QKI3"/>
<dbReference type="PANTHER" id="PTHR46086">
    <property type="entry name" value="ALPHA/BETA-HYDROLASES SUPERFAMILY PROTEIN"/>
    <property type="match status" value="1"/>
</dbReference>
<dbReference type="EMBL" id="JALJOU010000097">
    <property type="protein sequence ID" value="KAK9821773.1"/>
    <property type="molecule type" value="Genomic_DNA"/>
</dbReference>
<dbReference type="Proteomes" id="UP001445335">
    <property type="component" value="Unassembled WGS sequence"/>
</dbReference>
<comment type="caution">
    <text evidence="2">The sequence shown here is derived from an EMBL/GenBank/DDBJ whole genome shotgun (WGS) entry which is preliminary data.</text>
</comment>
<proteinExistence type="predicted"/>
<name>A0AAW1QKI3_9CHLO</name>
<sequence length="472" mass="53003">MSKAGTHKRWWLLKVSTKVGTSQGVRDDGKQLLPFFPILFIPNEILLWMDWLTKELLSPIYGYPSVKGARYSCVNLGFGTHEWKFPASTAHTFLGLPRQSSWSPHAARVLSMMSKIVYEEFLDAEVCQALLDELPLVKAELVAGFQFTRIDYHGQPPGGEDLQSLEVAIIKMSKPQDPSQTAVIVAFRGSEPFIQADWFMDFNFILSPRGKGDPPAVGNVHQGFRFGLGLDVNLNDLPGVVTYCRYVTNFGTPKKHRTIEKRNASAFSIIADALAKVPEVPVWVTGHSLGGGMAHLFAVALALRSPHGLGKRLATLYTFAQPRIGDRKFVHESNRLLHKKHYRLANAIDIVPRVPPTKWTWLPFSPWEWLEKPLTPLPVDHTIDDGDAEPPLTTIPRWLYFGMGKLAWGTVCCLLLPPLRGVYAFAGYKPPMWAQAPCETLLRLMFRVLPPVWAISDHFIGAYCNMYWSPVS</sequence>
<dbReference type="PANTHER" id="PTHR46086:SF3">
    <property type="entry name" value="TRIACYLGLYCEROL LIPASE OBL1"/>
    <property type="match status" value="1"/>
</dbReference>
<protein>
    <recommendedName>
        <fullName evidence="1">Fungal lipase-type domain-containing protein</fullName>
    </recommendedName>
</protein>
<dbReference type="InterPro" id="IPR044819">
    <property type="entry name" value="OBL-like"/>
</dbReference>
<dbReference type="InterPro" id="IPR029058">
    <property type="entry name" value="AB_hydrolase_fold"/>
</dbReference>
<dbReference type="SUPFAM" id="SSF53474">
    <property type="entry name" value="alpha/beta-Hydrolases"/>
    <property type="match status" value="1"/>
</dbReference>
<gene>
    <name evidence="2" type="ORF">WJX81_007661</name>
</gene>
<evidence type="ECO:0000313" key="2">
    <source>
        <dbReference type="EMBL" id="KAK9821773.1"/>
    </source>
</evidence>